<reference evidence="1" key="1">
    <citation type="journal article" date="2014" name="Front. Microbiol.">
        <title>High frequency of phylogenetically diverse reductive dehalogenase-homologous genes in deep subseafloor sedimentary metagenomes.</title>
        <authorList>
            <person name="Kawai M."/>
            <person name="Futagami T."/>
            <person name="Toyoda A."/>
            <person name="Takaki Y."/>
            <person name="Nishi S."/>
            <person name="Hori S."/>
            <person name="Arai W."/>
            <person name="Tsubouchi T."/>
            <person name="Morono Y."/>
            <person name="Uchiyama I."/>
            <person name="Ito T."/>
            <person name="Fujiyama A."/>
            <person name="Inagaki F."/>
            <person name="Takami H."/>
        </authorList>
    </citation>
    <scope>NUCLEOTIDE SEQUENCE</scope>
    <source>
        <strain evidence="1">Expedition CK06-06</strain>
    </source>
</reference>
<proteinExistence type="predicted"/>
<sequence length="66" mass="7279">KTSAVDRGKVYSLHITILRGLTTIHPKQRLSLTSLLRLHHLLVLSVLAPSNSQDLVLRDPSAVINT</sequence>
<dbReference type="EMBL" id="BARV01039992">
    <property type="protein sequence ID" value="GAI49763.1"/>
    <property type="molecule type" value="Genomic_DNA"/>
</dbReference>
<name>X1P1K1_9ZZZZ</name>
<protein>
    <submittedName>
        <fullName evidence="1">Uncharacterized protein</fullName>
    </submittedName>
</protein>
<organism evidence="1">
    <name type="scientific">marine sediment metagenome</name>
    <dbReference type="NCBI Taxonomy" id="412755"/>
    <lineage>
        <taxon>unclassified sequences</taxon>
        <taxon>metagenomes</taxon>
        <taxon>ecological metagenomes</taxon>
    </lineage>
</organism>
<dbReference type="AlphaFoldDB" id="X1P1K1"/>
<evidence type="ECO:0000313" key="1">
    <source>
        <dbReference type="EMBL" id="GAI49763.1"/>
    </source>
</evidence>
<comment type="caution">
    <text evidence="1">The sequence shown here is derived from an EMBL/GenBank/DDBJ whole genome shotgun (WGS) entry which is preliminary data.</text>
</comment>
<accession>X1P1K1</accession>
<feature type="non-terminal residue" evidence="1">
    <location>
        <position position="1"/>
    </location>
</feature>
<gene>
    <name evidence="1" type="ORF">S06H3_61103</name>
</gene>